<dbReference type="AlphaFoldDB" id="A0A9W6RT24"/>
<dbReference type="EMBL" id="BSTJ01000018">
    <property type="protein sequence ID" value="GLY81304.1"/>
    <property type="molecule type" value="Genomic_DNA"/>
</dbReference>
<dbReference type="Proteomes" id="UP001165135">
    <property type="component" value="Unassembled WGS sequence"/>
</dbReference>
<protein>
    <recommendedName>
        <fullName evidence="3">T6SS immunity protein Tdi1 C-terminal domain-containing protein</fullName>
    </recommendedName>
</protein>
<evidence type="ECO:0000313" key="1">
    <source>
        <dbReference type="EMBL" id="GLY81304.1"/>
    </source>
</evidence>
<organism evidence="1 2">
    <name type="scientific">Actinoallomurus iriomotensis</name>
    <dbReference type="NCBI Taxonomy" id="478107"/>
    <lineage>
        <taxon>Bacteria</taxon>
        <taxon>Bacillati</taxon>
        <taxon>Actinomycetota</taxon>
        <taxon>Actinomycetes</taxon>
        <taxon>Streptosporangiales</taxon>
        <taxon>Thermomonosporaceae</taxon>
        <taxon>Actinoallomurus</taxon>
    </lineage>
</organism>
<evidence type="ECO:0000313" key="2">
    <source>
        <dbReference type="Proteomes" id="UP001165135"/>
    </source>
</evidence>
<reference evidence="1" key="1">
    <citation type="submission" date="2023-03" db="EMBL/GenBank/DDBJ databases">
        <title>Actinoallomurus iriomotensis NBRC 103681.</title>
        <authorList>
            <person name="Ichikawa N."/>
            <person name="Sato H."/>
            <person name="Tonouchi N."/>
        </authorList>
    </citation>
    <scope>NUCLEOTIDE SEQUENCE</scope>
    <source>
        <strain evidence="1">NBRC 103681</strain>
    </source>
</reference>
<name>A0A9W6RT24_9ACTN</name>
<sequence length="146" mass="16168">MSNECFRLIDPLPMAEAAPAWAPHFEQFDIVVGYSDLGHVFMAGRDTGEHGVLHPYRSAAKSYGEFADTTEFANTILREPGFAEYVLRPDHVQEIRDRLGSLGPDQVYIATPYPFVGGTEAPETYDIGDVWVFLDLVAQFQAQVGG</sequence>
<comment type="caution">
    <text evidence="1">The sequence shown here is derived from an EMBL/GenBank/DDBJ whole genome shotgun (WGS) entry which is preliminary data.</text>
</comment>
<evidence type="ECO:0008006" key="3">
    <source>
        <dbReference type="Google" id="ProtNLM"/>
    </source>
</evidence>
<proteinExistence type="predicted"/>
<gene>
    <name evidence="1" type="ORF">Airi01_095710</name>
</gene>
<accession>A0A9W6RT24</accession>